<evidence type="ECO:0008006" key="4">
    <source>
        <dbReference type="Google" id="ProtNLM"/>
    </source>
</evidence>
<feature type="compositionally biased region" description="Basic residues" evidence="1">
    <location>
        <begin position="1043"/>
        <end position="1052"/>
    </location>
</feature>
<organism evidence="2 3">
    <name type="scientific">Drechslerella dactyloides</name>
    <name type="common">Nematode-trapping fungus</name>
    <name type="synonym">Arthrobotrys dactyloides</name>
    <dbReference type="NCBI Taxonomy" id="74499"/>
    <lineage>
        <taxon>Eukaryota</taxon>
        <taxon>Fungi</taxon>
        <taxon>Dikarya</taxon>
        <taxon>Ascomycota</taxon>
        <taxon>Pezizomycotina</taxon>
        <taxon>Orbiliomycetes</taxon>
        <taxon>Orbiliales</taxon>
        <taxon>Orbiliaceae</taxon>
        <taxon>Drechslerella</taxon>
    </lineage>
</organism>
<protein>
    <recommendedName>
        <fullName evidence="4">Zn(2)-C6 fungal-type domain-containing protein</fullName>
    </recommendedName>
</protein>
<feature type="region of interest" description="Disordered" evidence="1">
    <location>
        <begin position="910"/>
        <end position="1074"/>
    </location>
</feature>
<accession>A0AAD6NMH7</accession>
<proteinExistence type="predicted"/>
<feature type="region of interest" description="Disordered" evidence="1">
    <location>
        <begin position="1109"/>
        <end position="1156"/>
    </location>
</feature>
<dbReference type="Proteomes" id="UP001221413">
    <property type="component" value="Unassembled WGS sequence"/>
</dbReference>
<dbReference type="EMBL" id="JAQGDS010000002">
    <property type="protein sequence ID" value="KAJ6263707.1"/>
    <property type="molecule type" value="Genomic_DNA"/>
</dbReference>
<feature type="compositionally biased region" description="Polar residues" evidence="1">
    <location>
        <begin position="1013"/>
        <end position="1022"/>
    </location>
</feature>
<evidence type="ECO:0000256" key="1">
    <source>
        <dbReference type="SAM" id="MobiDB-lite"/>
    </source>
</evidence>
<sequence length="1264" mass="141440">MIEPVTLFSTIAGVANLASRLTIDLTRLTVTLRNVPDQITQVCNEMVSLNATLATLQQRFNPMSSGYSEEQLLCLETVVASTRETLVQLAKLSDACEVTGKKKPIKGGVAGMWRKVNWSLNESEIASYRSGLVGYTAMLNLLTATLADQRGANIEAMVTKTNEMLQALMEQRNRLTLIPPEDLDDPLASTNPEQIGRATHVAKKFCYNCTDERSLDIFVERRSCICDQLSRYFKNQVGLSHASAAARFESTPSSNAPDHTSGAAISTRSTCPSFEHEACKLSTNIPKIGVFRVDEDDGFWICPTRPICSINASAERPTRSVKAIRINESFMGSGTLFLKKDEENRRILFNIRLDCSRDTRLSYRWIQSSSSTRTKQASMFAGPSYVLRSLVRADDYSGTFPGKTTIRLEDIDYLAGQRSFMIAINLIQQSPPEWLADTKPLEGCFMSPLGIEIPSPAMPCSPNMYRPLCAASQSTLSVDNIYNSPQAGNFSRLGPRDPIEDLPMELKLTILDHTITTPGTLIPLLQSSRQYAEIFHKNKIKLFLPLYKADLQVCRRESIFAASFAHMLEGERDHSMEAFGSMCRQYVQFDGTVADSWYCGMDDEQIEIPIATLIRNHAAIHRLYTHIVKDKLHQRFGYSIREQPTASERTRIIRALYRYWVFLIIYGSCSRQYGLGWCFKTRLAYQIMQNSVIKTWSYWEFVAVRTVHDFFWDRLLPVAYHNRKKQCFLENMPYEKLDTLYEYAPRQFGMIITAHFPKEMRQWMTAHPASAKLGDEFPKLYNAHSEPERDRGLARHLVDYLNSCVWDPTMDEFGEAFPVTPPLRVCRPGHKPFPPGDDWGYRSWVRPYAFREKRVVDFQACLWDDWRLKELGYVMPIFKTREPGGTDPSVPEDEYHRGFMQITFGFWPPNYTSGKQPSKKEMEIEFPPPSPEKDVTPVEATDTSVFPAPSTREHSPVTNTPATANTDISDPQLSSPHPSSDDVLHPSPIIHPSSEAPIHPPILQAPPAALRGASSSLKSPSIHTGPPNPPNSTKMAKPGPKPPAKRGRKRKNPYPTAAEPPKAKRGRTDPKRPAACKLCYDKHIGCERSSESDACRACSKRKVACEPNDVKVVKGVRRKAAATPPDSDQDASEGSSHKAELSESESEASRAGEKAIDVESRLEAAAAPVGTVAVSGGNVAAPAEASDGRVDTPAPTEREVEAANILASLKQAKAELLSRDLCLQHFQTVREALEAEERCPERVQEALGKLEQLRSQLLWLTRSG</sequence>
<evidence type="ECO:0000313" key="2">
    <source>
        <dbReference type="EMBL" id="KAJ6263707.1"/>
    </source>
</evidence>
<feature type="compositionally biased region" description="Basic and acidic residues" evidence="1">
    <location>
        <begin position="1186"/>
        <end position="1195"/>
    </location>
</feature>
<evidence type="ECO:0000313" key="3">
    <source>
        <dbReference type="Proteomes" id="UP001221413"/>
    </source>
</evidence>
<comment type="caution">
    <text evidence="2">The sequence shown here is derived from an EMBL/GenBank/DDBJ whole genome shotgun (WGS) entry which is preliminary data.</text>
</comment>
<keyword evidence="3" id="KW-1185">Reference proteome</keyword>
<dbReference type="AlphaFoldDB" id="A0AAD6NMH7"/>
<feature type="region of interest" description="Disordered" evidence="1">
    <location>
        <begin position="1169"/>
        <end position="1195"/>
    </location>
</feature>
<gene>
    <name evidence="2" type="ORF">Dda_2276</name>
</gene>
<feature type="compositionally biased region" description="Polar residues" evidence="1">
    <location>
        <begin position="956"/>
        <end position="978"/>
    </location>
</feature>
<reference evidence="2" key="1">
    <citation type="submission" date="2023-01" db="EMBL/GenBank/DDBJ databases">
        <title>The chitinases involved in constricting ring structure development in the nematode-trapping fungus Drechslerella dactyloides.</title>
        <authorList>
            <person name="Wang R."/>
            <person name="Zhang L."/>
            <person name="Tang P."/>
            <person name="Li S."/>
            <person name="Liang L."/>
        </authorList>
    </citation>
    <scope>NUCLEOTIDE SEQUENCE</scope>
    <source>
        <strain evidence="2">YMF1.00031</strain>
    </source>
</reference>
<name>A0AAD6NMH7_DREDA</name>
<feature type="compositionally biased region" description="Basic and acidic residues" evidence="1">
    <location>
        <begin position="1135"/>
        <end position="1156"/>
    </location>
</feature>